<gene>
    <name evidence="1" type="ORF">DM02DRAFT_620403</name>
</gene>
<evidence type="ECO:0000313" key="1">
    <source>
        <dbReference type="EMBL" id="PVH91646.1"/>
    </source>
</evidence>
<evidence type="ECO:0000313" key="2">
    <source>
        <dbReference type="Proteomes" id="UP000244855"/>
    </source>
</evidence>
<keyword evidence="2" id="KW-1185">Reference proteome</keyword>
<dbReference type="EMBL" id="KZ805809">
    <property type="protein sequence ID" value="PVH91646.1"/>
    <property type="molecule type" value="Genomic_DNA"/>
</dbReference>
<reference evidence="1 2" key="1">
    <citation type="journal article" date="2018" name="Sci. Rep.">
        <title>Comparative genomics provides insights into the lifestyle and reveals functional heterogeneity of dark septate endophytic fungi.</title>
        <authorList>
            <person name="Knapp D.G."/>
            <person name="Nemeth J.B."/>
            <person name="Barry K."/>
            <person name="Hainaut M."/>
            <person name="Henrissat B."/>
            <person name="Johnson J."/>
            <person name="Kuo A."/>
            <person name="Lim J.H.P."/>
            <person name="Lipzen A."/>
            <person name="Nolan M."/>
            <person name="Ohm R.A."/>
            <person name="Tamas L."/>
            <person name="Grigoriev I.V."/>
            <person name="Spatafora J.W."/>
            <person name="Nagy L.G."/>
            <person name="Kovacs G.M."/>
        </authorList>
    </citation>
    <scope>NUCLEOTIDE SEQUENCE [LARGE SCALE GENOMIC DNA]</scope>
    <source>
        <strain evidence="1 2">DSE2036</strain>
    </source>
</reference>
<protein>
    <submittedName>
        <fullName evidence="1">Uncharacterized protein</fullName>
    </submittedName>
</protein>
<dbReference type="AlphaFoldDB" id="A0A2V1D0V6"/>
<name>A0A2V1D0V6_9PLEO</name>
<organism evidence="1 2">
    <name type="scientific">Periconia macrospinosa</name>
    <dbReference type="NCBI Taxonomy" id="97972"/>
    <lineage>
        <taxon>Eukaryota</taxon>
        <taxon>Fungi</taxon>
        <taxon>Dikarya</taxon>
        <taxon>Ascomycota</taxon>
        <taxon>Pezizomycotina</taxon>
        <taxon>Dothideomycetes</taxon>
        <taxon>Pleosporomycetidae</taxon>
        <taxon>Pleosporales</taxon>
        <taxon>Massarineae</taxon>
        <taxon>Periconiaceae</taxon>
        <taxon>Periconia</taxon>
    </lineage>
</organism>
<accession>A0A2V1D0V6</accession>
<dbReference type="Proteomes" id="UP000244855">
    <property type="component" value="Unassembled WGS sequence"/>
</dbReference>
<proteinExistence type="predicted"/>
<sequence length="60" mass="6366">MRTALEIEACASASGLSVTSATPSLQVHTKMESPAYFSDTAVVRSNDQRLLTRALQSLGP</sequence>